<accession>A0A1M7J043</accession>
<proteinExistence type="predicted"/>
<evidence type="ECO:0000256" key="2">
    <source>
        <dbReference type="SAM" id="Phobius"/>
    </source>
</evidence>
<dbReference type="Pfam" id="PF11298">
    <property type="entry name" value="DUF3099"/>
    <property type="match status" value="1"/>
</dbReference>
<feature type="transmembrane region" description="Helical" evidence="2">
    <location>
        <begin position="32"/>
        <end position="52"/>
    </location>
</feature>
<name>A0A1M7J043_9ACTN</name>
<protein>
    <recommendedName>
        <fullName evidence="5">DUF3099 domain-containing protein</fullName>
    </recommendedName>
</protein>
<evidence type="ECO:0008006" key="5">
    <source>
        <dbReference type="Google" id="ProtNLM"/>
    </source>
</evidence>
<sequence>MERVQTRRSRVEVITGADRSPADQLRRRQWQYFGLMMLRVVCLIVAAILVSLEVPYALAWVLFLTVGMVAFPWIAVMVANDRPPREENRFTNRLRRSSAGARAVATHEQGDDVRRPERPELDARELPPSSAKVIDPDD</sequence>
<dbReference type="InterPro" id="IPR021449">
    <property type="entry name" value="DUF3099"/>
</dbReference>
<evidence type="ECO:0000256" key="1">
    <source>
        <dbReference type="SAM" id="MobiDB-lite"/>
    </source>
</evidence>
<dbReference type="STRING" id="134849.SAMN05443668_101647"/>
<keyword evidence="4" id="KW-1185">Reference proteome</keyword>
<keyword evidence="2" id="KW-0472">Membrane</keyword>
<feature type="transmembrane region" description="Helical" evidence="2">
    <location>
        <begin position="58"/>
        <end position="79"/>
    </location>
</feature>
<dbReference type="Proteomes" id="UP000184440">
    <property type="component" value="Unassembled WGS sequence"/>
</dbReference>
<reference evidence="3 4" key="1">
    <citation type="submission" date="2016-11" db="EMBL/GenBank/DDBJ databases">
        <authorList>
            <person name="Jaros S."/>
            <person name="Januszkiewicz K."/>
            <person name="Wedrychowicz H."/>
        </authorList>
    </citation>
    <scope>NUCLEOTIDE SEQUENCE [LARGE SCALE GENOMIC DNA]</scope>
    <source>
        <strain evidence="3 4">DSM 46144</strain>
    </source>
</reference>
<evidence type="ECO:0000313" key="4">
    <source>
        <dbReference type="Proteomes" id="UP000184440"/>
    </source>
</evidence>
<keyword evidence="2" id="KW-1133">Transmembrane helix</keyword>
<organism evidence="3 4">
    <name type="scientific">Cryptosporangium aurantiacum</name>
    <dbReference type="NCBI Taxonomy" id="134849"/>
    <lineage>
        <taxon>Bacteria</taxon>
        <taxon>Bacillati</taxon>
        <taxon>Actinomycetota</taxon>
        <taxon>Actinomycetes</taxon>
        <taxon>Cryptosporangiales</taxon>
        <taxon>Cryptosporangiaceae</taxon>
        <taxon>Cryptosporangium</taxon>
    </lineage>
</organism>
<gene>
    <name evidence="3" type="ORF">SAMN05443668_101647</name>
</gene>
<feature type="region of interest" description="Disordered" evidence="1">
    <location>
        <begin position="88"/>
        <end position="138"/>
    </location>
</feature>
<keyword evidence="2" id="KW-0812">Transmembrane</keyword>
<dbReference type="EMBL" id="FRCS01000001">
    <property type="protein sequence ID" value="SHM46440.1"/>
    <property type="molecule type" value="Genomic_DNA"/>
</dbReference>
<dbReference type="AlphaFoldDB" id="A0A1M7J043"/>
<evidence type="ECO:0000313" key="3">
    <source>
        <dbReference type="EMBL" id="SHM46440.1"/>
    </source>
</evidence>
<feature type="compositionally biased region" description="Basic and acidic residues" evidence="1">
    <location>
        <begin position="108"/>
        <end position="125"/>
    </location>
</feature>